<accession>A0ABQ6H720</accession>
<dbReference type="NCBIfam" id="NF006767">
    <property type="entry name" value="PRK09289.1"/>
    <property type="match status" value="1"/>
</dbReference>
<dbReference type="EMBL" id="BSSU01000009">
    <property type="protein sequence ID" value="GLX82555.1"/>
    <property type="molecule type" value="Genomic_DNA"/>
</dbReference>
<feature type="repeat" description="Lumazine-binding" evidence="10">
    <location>
        <begin position="1"/>
        <end position="97"/>
    </location>
</feature>
<dbReference type="PANTHER" id="PTHR21098">
    <property type="entry name" value="RIBOFLAVIN SYNTHASE ALPHA CHAIN"/>
    <property type="match status" value="1"/>
</dbReference>
<dbReference type="NCBIfam" id="NF009566">
    <property type="entry name" value="PRK13020.1"/>
    <property type="match status" value="1"/>
</dbReference>
<evidence type="ECO:0000256" key="6">
    <source>
        <dbReference type="ARBA" id="ARBA00022619"/>
    </source>
</evidence>
<dbReference type="RefSeq" id="WP_284207922.1">
    <property type="nucleotide sequence ID" value="NZ_BSSU01000009.1"/>
</dbReference>
<dbReference type="InterPro" id="IPR017938">
    <property type="entry name" value="Riboflavin_synthase-like_b-brl"/>
</dbReference>
<dbReference type="Gene3D" id="2.40.30.20">
    <property type="match status" value="2"/>
</dbReference>
<dbReference type="InterPro" id="IPR026017">
    <property type="entry name" value="Lumazine-bd_dom"/>
</dbReference>
<dbReference type="InterPro" id="IPR001783">
    <property type="entry name" value="Lumazine-bd"/>
</dbReference>
<dbReference type="EC" id="2.5.1.9" evidence="4 9"/>
<sequence>MFTGIIEAIGTIKSMNISSMGARLTIDVGHLSMNDVKLGDSIATNGICLTVVDFDNKHFSADVSNETLTRTGFADYQVGQCVNLEKAMLPTTRFGGHIVSGHVDAVAQIIEIKNNGNANDYWLSMSEDIAPYIAEKGSITIDGVSLTVNSLTENQFRLTIVPHTSEQTIMPSYSAGTKVNIEVDVMARYIERLLLKKSDSHTQHTAPSIVSEELLARSGFIK</sequence>
<keyword evidence="6" id="KW-0686">Riboflavin biosynthesis</keyword>
<evidence type="ECO:0000256" key="5">
    <source>
        <dbReference type="ARBA" id="ARBA00013950"/>
    </source>
</evidence>
<comment type="pathway">
    <text evidence="3">Cofactor biosynthesis; riboflavin biosynthesis; riboflavin from 2-hydroxy-3-oxobutyl phosphate and 5-amino-6-(D-ribitylamino)uracil: step 2/2.</text>
</comment>
<name>A0ABQ6H720_9GAMM</name>
<dbReference type="CDD" id="cd00402">
    <property type="entry name" value="Riboflavin_synthase_like"/>
    <property type="match status" value="1"/>
</dbReference>
<keyword evidence="13" id="KW-1185">Reference proteome</keyword>
<feature type="domain" description="Lumazine-binding" evidence="11">
    <location>
        <begin position="1"/>
        <end position="97"/>
    </location>
</feature>
<evidence type="ECO:0000256" key="2">
    <source>
        <dbReference type="ARBA" id="ARBA00002803"/>
    </source>
</evidence>
<comment type="function">
    <text evidence="2">Catalyzes the dismutation of two molecules of 6,7-dimethyl-8-ribityllumazine, resulting in the formation of riboflavin and 5-amino-6-(D-ribitylamino)uracil.</text>
</comment>
<dbReference type="PANTHER" id="PTHR21098:SF12">
    <property type="entry name" value="RIBOFLAVIN SYNTHASE"/>
    <property type="match status" value="1"/>
</dbReference>
<reference evidence="12 13" key="1">
    <citation type="submission" date="2023-03" db="EMBL/GenBank/DDBJ databases">
        <title>Draft genome sequence of Thalassotalea eurytherma JCM 18482T.</title>
        <authorList>
            <person name="Sawabe T."/>
        </authorList>
    </citation>
    <scope>NUCLEOTIDE SEQUENCE [LARGE SCALE GENOMIC DNA]</scope>
    <source>
        <strain evidence="12 13">JCM 18482</strain>
    </source>
</reference>
<evidence type="ECO:0000256" key="9">
    <source>
        <dbReference type="NCBIfam" id="TIGR00187"/>
    </source>
</evidence>
<dbReference type="Pfam" id="PF00677">
    <property type="entry name" value="Lum_binding"/>
    <property type="match status" value="2"/>
</dbReference>
<evidence type="ECO:0000256" key="7">
    <source>
        <dbReference type="ARBA" id="ARBA00022679"/>
    </source>
</evidence>
<proteinExistence type="predicted"/>
<dbReference type="Proteomes" id="UP001157133">
    <property type="component" value="Unassembled WGS sequence"/>
</dbReference>
<dbReference type="PIRSF" id="PIRSF000498">
    <property type="entry name" value="Riboflavin_syn_A"/>
    <property type="match status" value="1"/>
</dbReference>
<keyword evidence="7" id="KW-0808">Transferase</keyword>
<dbReference type="InterPro" id="IPR023366">
    <property type="entry name" value="ATP_synth_asu-like_sf"/>
</dbReference>
<evidence type="ECO:0000259" key="11">
    <source>
        <dbReference type="PROSITE" id="PS51177"/>
    </source>
</evidence>
<dbReference type="SUPFAM" id="SSF63380">
    <property type="entry name" value="Riboflavin synthase domain-like"/>
    <property type="match status" value="2"/>
</dbReference>
<dbReference type="PROSITE" id="PS51177">
    <property type="entry name" value="LUMAZINE_BIND"/>
    <property type="match status" value="2"/>
</dbReference>
<organism evidence="12 13">
    <name type="scientific">Thalassotalea eurytherma</name>
    <dbReference type="NCBI Taxonomy" id="1144278"/>
    <lineage>
        <taxon>Bacteria</taxon>
        <taxon>Pseudomonadati</taxon>
        <taxon>Pseudomonadota</taxon>
        <taxon>Gammaproteobacteria</taxon>
        <taxon>Alteromonadales</taxon>
        <taxon>Colwelliaceae</taxon>
        <taxon>Thalassotalea</taxon>
    </lineage>
</organism>
<comment type="caution">
    <text evidence="12">The sequence shown here is derived from an EMBL/GenBank/DDBJ whole genome shotgun (WGS) entry which is preliminary data.</text>
</comment>
<protein>
    <recommendedName>
        <fullName evidence="5 9">Riboflavin synthase</fullName>
        <ecNumber evidence="4 9">2.5.1.9</ecNumber>
    </recommendedName>
</protein>
<evidence type="ECO:0000256" key="4">
    <source>
        <dbReference type="ARBA" id="ARBA00012827"/>
    </source>
</evidence>
<evidence type="ECO:0000256" key="1">
    <source>
        <dbReference type="ARBA" id="ARBA00000968"/>
    </source>
</evidence>
<evidence type="ECO:0000313" key="12">
    <source>
        <dbReference type="EMBL" id="GLX82555.1"/>
    </source>
</evidence>
<evidence type="ECO:0000256" key="10">
    <source>
        <dbReference type="PROSITE-ProRule" id="PRU00524"/>
    </source>
</evidence>
<comment type="catalytic activity">
    <reaction evidence="1">
        <text>2 6,7-dimethyl-8-(1-D-ribityl)lumazine + H(+) = 5-amino-6-(D-ribitylamino)uracil + riboflavin</text>
        <dbReference type="Rhea" id="RHEA:20772"/>
        <dbReference type="ChEBI" id="CHEBI:15378"/>
        <dbReference type="ChEBI" id="CHEBI:15934"/>
        <dbReference type="ChEBI" id="CHEBI:57986"/>
        <dbReference type="ChEBI" id="CHEBI:58201"/>
        <dbReference type="EC" id="2.5.1.9"/>
    </reaction>
</comment>
<evidence type="ECO:0000313" key="13">
    <source>
        <dbReference type="Proteomes" id="UP001157133"/>
    </source>
</evidence>
<keyword evidence="8" id="KW-0677">Repeat</keyword>
<dbReference type="NCBIfam" id="TIGR00187">
    <property type="entry name" value="ribE"/>
    <property type="match status" value="1"/>
</dbReference>
<gene>
    <name evidence="12" type="ORF">theurythT_20070</name>
</gene>
<evidence type="ECO:0000256" key="3">
    <source>
        <dbReference type="ARBA" id="ARBA00004887"/>
    </source>
</evidence>
<evidence type="ECO:0000256" key="8">
    <source>
        <dbReference type="ARBA" id="ARBA00022737"/>
    </source>
</evidence>
<feature type="repeat" description="Lumazine-binding" evidence="10">
    <location>
        <begin position="98"/>
        <end position="194"/>
    </location>
</feature>
<feature type="domain" description="Lumazine-binding" evidence="11">
    <location>
        <begin position="98"/>
        <end position="194"/>
    </location>
</feature>